<feature type="compositionally biased region" description="Polar residues" evidence="2">
    <location>
        <begin position="96"/>
        <end position="107"/>
    </location>
</feature>
<dbReference type="PROSITE" id="PS50085">
    <property type="entry name" value="RAPGAP"/>
    <property type="match status" value="1"/>
</dbReference>
<dbReference type="SUPFAM" id="SSF111347">
    <property type="entry name" value="Rap/Ran-GAP"/>
    <property type="match status" value="1"/>
</dbReference>
<feature type="domain" description="Rap-GAP" evidence="3">
    <location>
        <begin position="412"/>
        <end position="634"/>
    </location>
</feature>
<feature type="region of interest" description="Disordered" evidence="2">
    <location>
        <begin position="217"/>
        <end position="243"/>
    </location>
</feature>
<feature type="region of interest" description="Disordered" evidence="2">
    <location>
        <begin position="79"/>
        <end position="107"/>
    </location>
</feature>
<sequence length="1245" mass="136911">MEGVELRSKRGQKDEKIRRSYSCSDIAQLLGLPEAQGSESFQTVDEESSVTMREKVGSAASQHEVASRRVSTLVRLRRWQSRKKKPDGPPVISAPVQPSSLTPQTSPNRLATILPLPQNINFNNPFGTIGRRNKRRPREGTPIVVLEKCFGPPPPTSSRTLPPLGEHSTYPLRANPFGTLPRIGPAAKRVGVANSGRDRNNVSGNVDIFLPPSISVSCSPSPSPSRSPSQSPSHSPSLSPANSLSDALTVIDQSASTNLTAPNYHSLLGKSMEKLPMQSGMESPSGVGPFRIELGADSREFELSCNQSAHTMLENPESETRWYFKYFLGKVHHNYLCYDSDKNPFFLSMVNSSSVIRCILWRNTGCKRLSIREDSNGKLPSVKSLLEKFSVSKYMYDKSVKEVATEKIQKEFLTMEEQEGAVNFKFGVLYAQTGQTTDNDLYGNEHGSKRFSSFLELLGDEVALQGWQNFRGGLDVKRNTTGATSVFTVFEGHEVMFHVSTLLPYSSENAQQLERKRHLGNDIVVIIFVDGKNPEDAYESSLTFDPSCMKSHFNHIFALVSYDHIKSEYRLVVHCAESVPRFGPSLPARGVFSEPSSFRDFLLTKLINGEKASYCTPTFSEKRNRTLSLLLKDVEHKCTTEYRRTLSVPVLRPAQTSPGTSRKYAELQQSFTDYGQRLKVQKIITGHHPTSQRTTVSPKRDPWEPTSISEDFPFKIVCGDYCDDGTLIVSTESNGTFFIYQDGSYALMLNRSVVVGQVVVAHKHHLLLFRTAYAKDTNYFYAIPLRHFYSEKIVLDSKSSLGAYQISCTKGCHLFCTAPLSGQFLRVAVACKAKVLMLAWKHPSLSSSTGGVPLAPQAPTNPTESFIKHRELSLPDVPLMMTLLDERPSGKLCVSYQKQAVVDAVDEIKATTQRIPNLDIAKAKLICLSSVYCNGHSELLIGYNLTSQLITLHDGTAYNSAEVVWNSEPKDIVCMTPYVMGFMANILEIRMASNGSLIQTINIPDLHVISSKGDIYFTSSSLIHNYKGDSRLVIAPTETKVPRNADKRGFLSSGRSSEPDLQQVVYVYKISSENLIGRRDSNASIVSTDEVFTRSRDDLDSSSLDHVYPVLSEGDNISNHGVRSGSFTALHSHGGGVGRDGRSGSGRRKAATTGGRKFYRSGEADADAASVSSTSEYSSHVSLESSVCSSPDSDVHEDLQVSNTSGVRRTGSGCGLGPGPISVTGGKGGLHFQIIPSYSSHSTNS</sequence>
<gene>
    <name evidence="5" type="ORF">GBAR_LOCUS9848</name>
</gene>
<accession>A0AA35RRL8</accession>
<evidence type="ECO:0000256" key="2">
    <source>
        <dbReference type="SAM" id="MobiDB-lite"/>
    </source>
</evidence>
<evidence type="ECO:0000313" key="6">
    <source>
        <dbReference type="Proteomes" id="UP001174909"/>
    </source>
</evidence>
<dbReference type="GO" id="GO:0051056">
    <property type="term" value="P:regulation of small GTPase mediated signal transduction"/>
    <property type="evidence" value="ECO:0007669"/>
    <property type="project" value="InterPro"/>
</dbReference>
<feature type="region of interest" description="Disordered" evidence="2">
    <location>
        <begin position="1118"/>
        <end position="1172"/>
    </location>
</feature>
<dbReference type="GO" id="GO:0005096">
    <property type="term" value="F:GTPase activator activity"/>
    <property type="evidence" value="ECO:0007669"/>
    <property type="project" value="UniProtKB-KW"/>
</dbReference>
<dbReference type="InterPro" id="IPR001180">
    <property type="entry name" value="CNH_dom"/>
</dbReference>
<evidence type="ECO:0000313" key="5">
    <source>
        <dbReference type="EMBL" id="CAI8015949.1"/>
    </source>
</evidence>
<dbReference type="InterPro" id="IPR000331">
    <property type="entry name" value="Rap/Ran_GAP_dom"/>
</dbReference>
<dbReference type="Pfam" id="PF02145">
    <property type="entry name" value="Rap_GAP"/>
    <property type="match status" value="1"/>
</dbReference>
<feature type="region of interest" description="Disordered" evidence="2">
    <location>
        <begin position="1185"/>
        <end position="1219"/>
    </location>
</feature>
<protein>
    <submittedName>
        <fullName evidence="5">GTPase-activating Rap/Ran-GAP domain-like protein 3</fullName>
    </submittedName>
</protein>
<dbReference type="Proteomes" id="UP001174909">
    <property type="component" value="Unassembled WGS sequence"/>
</dbReference>
<reference evidence="5" key="1">
    <citation type="submission" date="2023-03" db="EMBL/GenBank/DDBJ databases">
        <authorList>
            <person name="Steffen K."/>
            <person name="Cardenas P."/>
        </authorList>
    </citation>
    <scope>NUCLEOTIDE SEQUENCE</scope>
</reference>
<feature type="domain" description="CNH" evidence="4">
    <location>
        <begin position="713"/>
        <end position="1016"/>
    </location>
</feature>
<dbReference type="Pfam" id="PF00780">
    <property type="entry name" value="CNH"/>
    <property type="match status" value="1"/>
</dbReference>
<dbReference type="AlphaFoldDB" id="A0AA35RRL8"/>
<proteinExistence type="predicted"/>
<dbReference type="PANTHER" id="PTHR15711:SF62">
    <property type="entry name" value="GTPASE-ACTIVATING RAP_RAN-GAP DOMAIN-LIKE PROTEIN 3"/>
    <property type="match status" value="1"/>
</dbReference>
<dbReference type="PANTHER" id="PTHR15711">
    <property type="entry name" value="RAP GTPASE-ACTIVATING PROTEIN"/>
    <property type="match status" value="1"/>
</dbReference>
<evidence type="ECO:0000259" key="4">
    <source>
        <dbReference type="PROSITE" id="PS50219"/>
    </source>
</evidence>
<feature type="compositionally biased region" description="Polar residues" evidence="2">
    <location>
        <begin position="1118"/>
        <end position="1129"/>
    </location>
</feature>
<evidence type="ECO:0000256" key="1">
    <source>
        <dbReference type="ARBA" id="ARBA00022468"/>
    </source>
</evidence>
<keyword evidence="1" id="KW-0343">GTPase activation</keyword>
<comment type="caution">
    <text evidence="5">The sequence shown here is derived from an EMBL/GenBank/DDBJ whole genome shotgun (WGS) entry which is preliminary data.</text>
</comment>
<feature type="region of interest" description="Disordered" evidence="2">
    <location>
        <begin position="37"/>
        <end position="67"/>
    </location>
</feature>
<dbReference type="InterPro" id="IPR050989">
    <property type="entry name" value="Rap1_Ran_GAP"/>
</dbReference>
<evidence type="ECO:0000259" key="3">
    <source>
        <dbReference type="PROSITE" id="PS50085"/>
    </source>
</evidence>
<dbReference type="InterPro" id="IPR035974">
    <property type="entry name" value="Rap/Ran-GAP_sf"/>
</dbReference>
<dbReference type="EMBL" id="CASHTH010001482">
    <property type="protein sequence ID" value="CAI8015949.1"/>
    <property type="molecule type" value="Genomic_DNA"/>
</dbReference>
<dbReference type="PROSITE" id="PS50219">
    <property type="entry name" value="CNH"/>
    <property type="match status" value="1"/>
</dbReference>
<organism evidence="5 6">
    <name type="scientific">Geodia barretti</name>
    <name type="common">Barrett's horny sponge</name>
    <dbReference type="NCBI Taxonomy" id="519541"/>
    <lineage>
        <taxon>Eukaryota</taxon>
        <taxon>Metazoa</taxon>
        <taxon>Porifera</taxon>
        <taxon>Demospongiae</taxon>
        <taxon>Heteroscleromorpha</taxon>
        <taxon>Tetractinellida</taxon>
        <taxon>Astrophorina</taxon>
        <taxon>Geodiidae</taxon>
        <taxon>Geodia</taxon>
    </lineage>
</organism>
<keyword evidence="6" id="KW-1185">Reference proteome</keyword>
<feature type="region of interest" description="Disordered" evidence="2">
    <location>
        <begin position="149"/>
        <end position="177"/>
    </location>
</feature>
<name>A0AA35RRL8_GEOBA</name>
<dbReference type="Gene3D" id="3.40.50.11210">
    <property type="entry name" value="Rap/Ran-GAP"/>
    <property type="match status" value="1"/>
</dbReference>